<comment type="subcellular location">
    <subcellularLocation>
        <location evidence="1">Lipid droplet</location>
    </subcellularLocation>
</comment>
<dbReference type="EMBL" id="AKHW03004558">
    <property type="protein sequence ID" value="KYO29673.1"/>
    <property type="molecule type" value="Genomic_DNA"/>
</dbReference>
<dbReference type="Proteomes" id="UP000050525">
    <property type="component" value="Unassembled WGS sequence"/>
</dbReference>
<dbReference type="GO" id="GO:0005811">
    <property type="term" value="C:lipid droplet"/>
    <property type="evidence" value="ECO:0007669"/>
    <property type="project" value="UniProtKB-SubCell"/>
</dbReference>
<evidence type="ECO:0000256" key="3">
    <source>
        <dbReference type="ARBA" id="ARBA00022677"/>
    </source>
</evidence>
<evidence type="ECO:0000313" key="6">
    <source>
        <dbReference type="Proteomes" id="UP000050525"/>
    </source>
</evidence>
<evidence type="ECO:0000256" key="2">
    <source>
        <dbReference type="ARBA" id="ARBA00006311"/>
    </source>
</evidence>
<dbReference type="PANTHER" id="PTHR14024">
    <property type="entry name" value="PERILIPIN"/>
    <property type="match status" value="1"/>
</dbReference>
<evidence type="ECO:0008006" key="7">
    <source>
        <dbReference type="Google" id="ProtNLM"/>
    </source>
</evidence>
<protein>
    <recommendedName>
        <fullName evidence="7">Perilipin-3-like</fullName>
    </recommendedName>
</protein>
<keyword evidence="3" id="KW-0551">Lipid droplet</keyword>
<dbReference type="InterPro" id="IPR004279">
    <property type="entry name" value="Perilipin"/>
</dbReference>
<accession>A0A151MYN1</accession>
<dbReference type="Pfam" id="PF03036">
    <property type="entry name" value="Perilipin"/>
    <property type="match status" value="1"/>
</dbReference>
<gene>
    <name evidence="5" type="ORF">Y1Q_0017653</name>
</gene>
<comment type="caution">
    <text evidence="5">The sequence shown here is derived from an EMBL/GenBank/DDBJ whole genome shotgun (WGS) entry which is preliminary data.</text>
</comment>
<evidence type="ECO:0000313" key="5">
    <source>
        <dbReference type="EMBL" id="KYO29673.1"/>
    </source>
</evidence>
<sequence>MVDVAKEAVQEGVEVTRSAVSSSGDAVMGSSLGQKVVSGLDVVLGKLEQWVDRYLPITDEELAALATSVERAEVAPVEQQKQQQSYCVHLGSLSTSLQQRASQRSLGKMRRTRQSALGAQAQLQRAVDLTGSAKQTGAQTAHDSQETLKQLWLERQQREPGSHEGDSTLQPEEMGSQALSTAPDLLQYVEAACQSLVPSVQGLPASVQEQVQQGCQHLRELQAAFSSTPSFQARSEGLLSQS</sequence>
<feature type="compositionally biased region" description="Basic and acidic residues" evidence="4">
    <location>
        <begin position="156"/>
        <end position="166"/>
    </location>
</feature>
<dbReference type="AlphaFoldDB" id="A0A151MYN1"/>
<organism evidence="5 6">
    <name type="scientific">Alligator mississippiensis</name>
    <name type="common">American alligator</name>
    <dbReference type="NCBI Taxonomy" id="8496"/>
    <lineage>
        <taxon>Eukaryota</taxon>
        <taxon>Metazoa</taxon>
        <taxon>Chordata</taxon>
        <taxon>Craniata</taxon>
        <taxon>Vertebrata</taxon>
        <taxon>Euteleostomi</taxon>
        <taxon>Archelosauria</taxon>
        <taxon>Archosauria</taxon>
        <taxon>Crocodylia</taxon>
        <taxon>Alligatoridae</taxon>
        <taxon>Alligatorinae</taxon>
        <taxon>Alligator</taxon>
    </lineage>
</organism>
<dbReference type="GO" id="GO:0019915">
    <property type="term" value="P:lipid storage"/>
    <property type="evidence" value="ECO:0007669"/>
    <property type="project" value="TreeGrafter"/>
</dbReference>
<evidence type="ECO:0000256" key="1">
    <source>
        <dbReference type="ARBA" id="ARBA00004502"/>
    </source>
</evidence>
<dbReference type="Gene3D" id="1.20.120.340">
    <property type="entry name" value="Flagellar protein FliS"/>
    <property type="match status" value="1"/>
</dbReference>
<dbReference type="GO" id="GO:0010890">
    <property type="term" value="P:positive regulation of triglyceride storage"/>
    <property type="evidence" value="ECO:0007669"/>
    <property type="project" value="TreeGrafter"/>
</dbReference>
<evidence type="ECO:0000256" key="4">
    <source>
        <dbReference type="SAM" id="MobiDB-lite"/>
    </source>
</evidence>
<proteinExistence type="inferred from homology"/>
<dbReference type="PANTHER" id="PTHR14024:SF11">
    <property type="entry name" value="PERILIPIN-3"/>
    <property type="match status" value="1"/>
</dbReference>
<reference evidence="5 6" key="1">
    <citation type="journal article" date="2012" name="Genome Biol.">
        <title>Sequencing three crocodilian genomes to illuminate the evolution of archosaurs and amniotes.</title>
        <authorList>
            <person name="St John J.A."/>
            <person name="Braun E.L."/>
            <person name="Isberg S.R."/>
            <person name="Miles L.G."/>
            <person name="Chong A.Y."/>
            <person name="Gongora J."/>
            <person name="Dalzell P."/>
            <person name="Moran C."/>
            <person name="Bed'hom B."/>
            <person name="Abzhanov A."/>
            <person name="Burgess S.C."/>
            <person name="Cooksey A.M."/>
            <person name="Castoe T.A."/>
            <person name="Crawford N.G."/>
            <person name="Densmore L.D."/>
            <person name="Drew J.C."/>
            <person name="Edwards S.V."/>
            <person name="Faircloth B.C."/>
            <person name="Fujita M.K."/>
            <person name="Greenwold M.J."/>
            <person name="Hoffmann F.G."/>
            <person name="Howard J.M."/>
            <person name="Iguchi T."/>
            <person name="Janes D.E."/>
            <person name="Khan S.Y."/>
            <person name="Kohno S."/>
            <person name="de Koning A.J."/>
            <person name="Lance S.L."/>
            <person name="McCarthy F.M."/>
            <person name="McCormack J.E."/>
            <person name="Merchant M.E."/>
            <person name="Peterson D.G."/>
            <person name="Pollock D.D."/>
            <person name="Pourmand N."/>
            <person name="Raney B.J."/>
            <person name="Roessler K.A."/>
            <person name="Sanford J.R."/>
            <person name="Sawyer R.H."/>
            <person name="Schmidt C.J."/>
            <person name="Triplett E.W."/>
            <person name="Tuberville T.D."/>
            <person name="Venegas-Anaya M."/>
            <person name="Howard J.T."/>
            <person name="Jarvis E.D."/>
            <person name="Guillette L.J.Jr."/>
            <person name="Glenn T.C."/>
            <person name="Green R.E."/>
            <person name="Ray D.A."/>
        </authorList>
    </citation>
    <scope>NUCLEOTIDE SEQUENCE [LARGE SCALE GENOMIC DNA]</scope>
    <source>
        <strain evidence="5">KSC_2009_1</strain>
    </source>
</reference>
<name>A0A151MYN1_ALLMI</name>
<comment type="similarity">
    <text evidence="2">Belongs to the perilipin family.</text>
</comment>
<dbReference type="SUPFAM" id="SSF109775">
    <property type="entry name" value="Mannose-6-phosphate receptor binding protein 1 (Tip47), C-terminal domain"/>
    <property type="match status" value="1"/>
</dbReference>
<dbReference type="GO" id="GO:0005829">
    <property type="term" value="C:cytosol"/>
    <property type="evidence" value="ECO:0007669"/>
    <property type="project" value="TreeGrafter"/>
</dbReference>
<dbReference type="Gene3D" id="3.30.720.170">
    <property type="entry name" value="Perilipin, alpha-beta domain"/>
    <property type="match status" value="1"/>
</dbReference>
<feature type="region of interest" description="Disordered" evidence="4">
    <location>
        <begin position="156"/>
        <end position="175"/>
    </location>
</feature>
<keyword evidence="6" id="KW-1185">Reference proteome</keyword>